<dbReference type="Proteomes" id="UP000321272">
    <property type="component" value="Chromosome"/>
</dbReference>
<feature type="domain" description="HTH tetR-type" evidence="5">
    <location>
        <begin position="1"/>
        <end position="60"/>
    </location>
</feature>
<protein>
    <submittedName>
        <fullName evidence="6">TetR/AcrR family transcriptional regulator</fullName>
    </submittedName>
</protein>
<evidence type="ECO:0000313" key="6">
    <source>
        <dbReference type="EMBL" id="QEA40338.1"/>
    </source>
</evidence>
<keyword evidence="3" id="KW-0804">Transcription</keyword>
<evidence type="ECO:0000256" key="4">
    <source>
        <dbReference type="PROSITE-ProRule" id="PRU00335"/>
    </source>
</evidence>
<reference evidence="6 7" key="1">
    <citation type="submission" date="2019-06" db="EMBL/GenBank/DDBJ databases">
        <title>Genome analyses of bacteria isolated from kimchi.</title>
        <authorList>
            <person name="Lee S."/>
            <person name="Ahn S."/>
            <person name="Roh S."/>
        </authorList>
    </citation>
    <scope>NUCLEOTIDE SEQUENCE [LARGE SCALE GENOMIC DNA]</scope>
    <source>
        <strain evidence="6 7">CBA4606</strain>
    </source>
</reference>
<dbReference type="PROSITE" id="PS01081">
    <property type="entry name" value="HTH_TETR_1"/>
    <property type="match status" value="1"/>
</dbReference>
<dbReference type="RefSeq" id="WP_147185579.1">
    <property type="nucleotide sequence ID" value="NZ_CP042382.1"/>
</dbReference>
<evidence type="ECO:0000259" key="5">
    <source>
        <dbReference type="PROSITE" id="PS50977"/>
    </source>
</evidence>
<dbReference type="PANTHER" id="PTHR47506:SF1">
    <property type="entry name" value="HTH-TYPE TRANSCRIPTIONAL REGULATOR YJDC"/>
    <property type="match status" value="1"/>
</dbReference>
<dbReference type="AlphaFoldDB" id="A0A5B8SZV8"/>
<dbReference type="PANTHER" id="PTHR47506">
    <property type="entry name" value="TRANSCRIPTIONAL REGULATORY PROTEIN"/>
    <property type="match status" value="1"/>
</dbReference>
<sequence>MDKDRIAARLEELFSQQGFATPSVHDIKKASGVSMRTLYRHFPSKETMVIGALDHHHARYLDFLALDTPPRGTDAITELFQRLAQWMESNAPNGCLSMSAFAAFPNNTQVTASVKQHKHDMHRLLATLSGREDLAGELFLLHEGASTAWPTLGEEIIRTAQTAALKLMRRNDDDAA</sequence>
<dbReference type="PRINTS" id="PR00455">
    <property type="entry name" value="HTHTETR"/>
</dbReference>
<dbReference type="PROSITE" id="PS50977">
    <property type="entry name" value="HTH_TETR_2"/>
    <property type="match status" value="1"/>
</dbReference>
<feature type="DNA-binding region" description="H-T-H motif" evidence="4">
    <location>
        <begin position="23"/>
        <end position="42"/>
    </location>
</feature>
<dbReference type="KEGG" id="paur:FGL86_15480"/>
<gene>
    <name evidence="6" type="ORF">FGL86_15480</name>
</gene>
<proteinExistence type="predicted"/>
<dbReference type="InterPro" id="IPR009057">
    <property type="entry name" value="Homeodomain-like_sf"/>
</dbReference>
<dbReference type="Pfam" id="PF00440">
    <property type="entry name" value="TetR_N"/>
    <property type="match status" value="1"/>
</dbReference>
<dbReference type="SUPFAM" id="SSF46689">
    <property type="entry name" value="Homeodomain-like"/>
    <property type="match status" value="1"/>
</dbReference>
<keyword evidence="2 4" id="KW-0238">DNA-binding</keyword>
<keyword evidence="7" id="KW-1185">Reference proteome</keyword>
<dbReference type="GO" id="GO:0003677">
    <property type="term" value="F:DNA binding"/>
    <property type="evidence" value="ECO:0007669"/>
    <property type="project" value="UniProtKB-UniRule"/>
</dbReference>
<dbReference type="InterPro" id="IPR001647">
    <property type="entry name" value="HTH_TetR"/>
</dbReference>
<dbReference type="Gene3D" id="1.10.357.10">
    <property type="entry name" value="Tetracycline Repressor, domain 2"/>
    <property type="match status" value="1"/>
</dbReference>
<keyword evidence="1" id="KW-0805">Transcription regulation</keyword>
<evidence type="ECO:0000256" key="1">
    <source>
        <dbReference type="ARBA" id="ARBA00023015"/>
    </source>
</evidence>
<dbReference type="OrthoDB" id="116240at2"/>
<name>A0A5B8SZV8_9GAMM</name>
<accession>A0A5B8SZV8</accession>
<evidence type="ECO:0000256" key="3">
    <source>
        <dbReference type="ARBA" id="ARBA00023163"/>
    </source>
</evidence>
<dbReference type="InterPro" id="IPR023772">
    <property type="entry name" value="DNA-bd_HTH_TetR-type_CS"/>
</dbReference>
<evidence type="ECO:0000313" key="7">
    <source>
        <dbReference type="Proteomes" id="UP000321272"/>
    </source>
</evidence>
<organism evidence="6 7">
    <name type="scientific">Pistricoccus aurantiacus</name>
    <dbReference type="NCBI Taxonomy" id="1883414"/>
    <lineage>
        <taxon>Bacteria</taxon>
        <taxon>Pseudomonadati</taxon>
        <taxon>Pseudomonadota</taxon>
        <taxon>Gammaproteobacteria</taxon>
        <taxon>Oceanospirillales</taxon>
        <taxon>Halomonadaceae</taxon>
        <taxon>Pistricoccus</taxon>
    </lineage>
</organism>
<dbReference type="EMBL" id="CP042382">
    <property type="protein sequence ID" value="QEA40338.1"/>
    <property type="molecule type" value="Genomic_DNA"/>
</dbReference>
<evidence type="ECO:0000256" key="2">
    <source>
        <dbReference type="ARBA" id="ARBA00023125"/>
    </source>
</evidence>